<organism evidence="3">
    <name type="scientific">freshwater metagenome</name>
    <dbReference type="NCBI Taxonomy" id="449393"/>
    <lineage>
        <taxon>unclassified sequences</taxon>
        <taxon>metagenomes</taxon>
        <taxon>ecological metagenomes</taxon>
    </lineage>
</organism>
<feature type="transmembrane region" description="Helical" evidence="2">
    <location>
        <begin position="9"/>
        <end position="26"/>
    </location>
</feature>
<dbReference type="EMBL" id="CAEZXL010000026">
    <property type="protein sequence ID" value="CAB4681107.1"/>
    <property type="molecule type" value="Genomic_DNA"/>
</dbReference>
<reference evidence="3" key="1">
    <citation type="submission" date="2020-05" db="EMBL/GenBank/DDBJ databases">
        <authorList>
            <person name="Chiriac C."/>
            <person name="Salcher M."/>
            <person name="Ghai R."/>
            <person name="Kavagutti S V."/>
        </authorList>
    </citation>
    <scope>NUCLEOTIDE SEQUENCE</scope>
</reference>
<gene>
    <name evidence="3" type="ORF">UFOPK2373_00259</name>
</gene>
<evidence type="ECO:0000256" key="2">
    <source>
        <dbReference type="SAM" id="Phobius"/>
    </source>
</evidence>
<keyword evidence="2" id="KW-0812">Transmembrane</keyword>
<keyword evidence="2" id="KW-0472">Membrane</keyword>
<feature type="region of interest" description="Disordered" evidence="1">
    <location>
        <begin position="66"/>
        <end position="100"/>
    </location>
</feature>
<dbReference type="Pfam" id="PF14012">
    <property type="entry name" value="DUF4229"/>
    <property type="match status" value="1"/>
</dbReference>
<accession>A0A6J6N4N9</accession>
<proteinExistence type="predicted"/>
<dbReference type="AlphaFoldDB" id="A0A6J6N4N9"/>
<name>A0A6J6N4N9_9ZZZZ</name>
<protein>
    <submittedName>
        <fullName evidence="3">Unannotated protein</fullName>
    </submittedName>
</protein>
<sequence>MRNVWLKYTVYRLGLFVGLTILFGLIGLPWVFAVLLAAMLSFAFSMFFLSHLRDEISKQLHEKRVNSLGSGDPESDLENEAVDKALEGNSKKTPAKPKSK</sequence>
<evidence type="ECO:0000313" key="3">
    <source>
        <dbReference type="EMBL" id="CAB4681107.1"/>
    </source>
</evidence>
<dbReference type="InterPro" id="IPR025323">
    <property type="entry name" value="DUF4229"/>
</dbReference>
<keyword evidence="2" id="KW-1133">Transmembrane helix</keyword>
<feature type="compositionally biased region" description="Basic and acidic residues" evidence="1">
    <location>
        <begin position="81"/>
        <end position="90"/>
    </location>
</feature>
<evidence type="ECO:0000256" key="1">
    <source>
        <dbReference type="SAM" id="MobiDB-lite"/>
    </source>
</evidence>